<evidence type="ECO:0000256" key="1">
    <source>
        <dbReference type="SAM" id="MobiDB-lite"/>
    </source>
</evidence>
<dbReference type="EMBL" id="CAJVQB010007551">
    <property type="protein sequence ID" value="CAG8705297.1"/>
    <property type="molecule type" value="Genomic_DNA"/>
</dbReference>
<name>A0ABN7UZ24_GIGMA</name>
<organism evidence="2 3">
    <name type="scientific">Gigaspora margarita</name>
    <dbReference type="NCBI Taxonomy" id="4874"/>
    <lineage>
        <taxon>Eukaryota</taxon>
        <taxon>Fungi</taxon>
        <taxon>Fungi incertae sedis</taxon>
        <taxon>Mucoromycota</taxon>
        <taxon>Glomeromycotina</taxon>
        <taxon>Glomeromycetes</taxon>
        <taxon>Diversisporales</taxon>
        <taxon>Gigasporaceae</taxon>
        <taxon>Gigaspora</taxon>
    </lineage>
</organism>
<reference evidence="2 3" key="1">
    <citation type="submission" date="2021-06" db="EMBL/GenBank/DDBJ databases">
        <authorList>
            <person name="Kallberg Y."/>
            <person name="Tangrot J."/>
            <person name="Rosling A."/>
        </authorList>
    </citation>
    <scope>NUCLEOTIDE SEQUENCE [LARGE SCALE GENOMIC DNA]</scope>
    <source>
        <strain evidence="2 3">120-4 pot B 10/14</strain>
    </source>
</reference>
<proteinExistence type="predicted"/>
<keyword evidence="3" id="KW-1185">Reference proteome</keyword>
<evidence type="ECO:0000313" key="3">
    <source>
        <dbReference type="Proteomes" id="UP000789901"/>
    </source>
</evidence>
<protein>
    <submittedName>
        <fullName evidence="2">40142_t:CDS:1</fullName>
    </submittedName>
</protein>
<feature type="compositionally biased region" description="Low complexity" evidence="1">
    <location>
        <begin position="1"/>
        <end position="15"/>
    </location>
</feature>
<accession>A0ABN7UZ24</accession>
<dbReference type="Proteomes" id="UP000789901">
    <property type="component" value="Unassembled WGS sequence"/>
</dbReference>
<gene>
    <name evidence="2" type="ORF">GMARGA_LOCUS12397</name>
</gene>
<evidence type="ECO:0000313" key="2">
    <source>
        <dbReference type="EMBL" id="CAG8705297.1"/>
    </source>
</evidence>
<feature type="region of interest" description="Disordered" evidence="1">
    <location>
        <begin position="1"/>
        <end position="34"/>
    </location>
</feature>
<comment type="caution">
    <text evidence="2">The sequence shown here is derived from an EMBL/GenBank/DDBJ whole genome shotgun (WGS) entry which is preliminary data.</text>
</comment>
<sequence>MNQPTIQIINTQPQNNRDHPQRSQNIRGSQNDNNQLQITLNIGVPLPRLQHTTDSFNGTFIATQYDLINGTNPFMGIQGVANPLPQSPPFSASLFSGDSFS</sequence>
<feature type="compositionally biased region" description="Polar residues" evidence="1">
    <location>
        <begin position="22"/>
        <end position="34"/>
    </location>
</feature>